<accession>A0A9W7STG3</accession>
<keyword evidence="2" id="KW-1185">Reference proteome</keyword>
<evidence type="ECO:0000313" key="2">
    <source>
        <dbReference type="Proteomes" id="UP001138500"/>
    </source>
</evidence>
<protein>
    <submittedName>
        <fullName evidence="1">Extracellular protein 21-1</fullName>
    </submittedName>
</protein>
<reference evidence="1 2" key="2">
    <citation type="journal article" date="2021" name="Curr. Genet.">
        <title>Genetic response to nitrogen starvation in the aggressive Eucalyptus foliar pathogen Teratosphaeria destructans.</title>
        <authorList>
            <person name="Havenga M."/>
            <person name="Wingfield B.D."/>
            <person name="Wingfield M.J."/>
            <person name="Dreyer L.L."/>
            <person name="Roets F."/>
            <person name="Aylward J."/>
        </authorList>
    </citation>
    <scope>NUCLEOTIDE SEQUENCE [LARGE SCALE GENOMIC DNA]</scope>
    <source>
        <strain evidence="1">CMW44962</strain>
    </source>
</reference>
<evidence type="ECO:0000313" key="1">
    <source>
        <dbReference type="EMBL" id="KAH9828333.1"/>
    </source>
</evidence>
<gene>
    <name evidence="1" type="ORF">Tdes44962_MAKER02498</name>
</gene>
<dbReference type="EMBL" id="RIBY02001667">
    <property type="protein sequence ID" value="KAH9828333.1"/>
    <property type="molecule type" value="Genomic_DNA"/>
</dbReference>
<dbReference type="AlphaFoldDB" id="A0A9W7STG3"/>
<organism evidence="1 2">
    <name type="scientific">Teratosphaeria destructans</name>
    <dbReference type="NCBI Taxonomy" id="418781"/>
    <lineage>
        <taxon>Eukaryota</taxon>
        <taxon>Fungi</taxon>
        <taxon>Dikarya</taxon>
        <taxon>Ascomycota</taxon>
        <taxon>Pezizomycotina</taxon>
        <taxon>Dothideomycetes</taxon>
        <taxon>Dothideomycetidae</taxon>
        <taxon>Mycosphaerellales</taxon>
        <taxon>Teratosphaeriaceae</taxon>
        <taxon>Teratosphaeria</taxon>
    </lineage>
</organism>
<dbReference type="OrthoDB" id="3634004at2759"/>
<reference evidence="1 2" key="1">
    <citation type="journal article" date="2018" name="IMA Fungus">
        <title>IMA Genome-F 10: Nine draft genome sequences of Claviceps purpurea s.lat., including C. arundinis, C. humidiphila, and C. cf. spartinae, pseudomolecules for the pitch canker pathogen Fusarium circinatum, draft genome of Davidsoniella eucalypti, Grosmannia galeiformis, Quambalaria eucalypti, and Teratosphaeria destructans.</title>
        <authorList>
            <person name="Wingfield B.D."/>
            <person name="Liu M."/>
            <person name="Nguyen H.D."/>
            <person name="Lane F.A."/>
            <person name="Morgan S.W."/>
            <person name="De Vos L."/>
            <person name="Wilken P.M."/>
            <person name="Duong T.A."/>
            <person name="Aylward J."/>
            <person name="Coetzee M.P."/>
            <person name="Dadej K."/>
            <person name="De Beer Z.W."/>
            <person name="Findlay W."/>
            <person name="Havenga M."/>
            <person name="Kolarik M."/>
            <person name="Menzies J.G."/>
            <person name="Naidoo K."/>
            <person name="Pochopski O."/>
            <person name="Shoukouhi P."/>
            <person name="Santana Q.C."/>
            <person name="Seifert K.A."/>
            <person name="Soal N."/>
            <person name="Steenkamp E.T."/>
            <person name="Tatham C.T."/>
            <person name="van der Nest M.A."/>
            <person name="Wingfield M.J."/>
        </authorList>
    </citation>
    <scope>NUCLEOTIDE SEQUENCE [LARGE SCALE GENOMIC DNA]</scope>
    <source>
        <strain evidence="1">CMW44962</strain>
    </source>
</reference>
<proteinExistence type="predicted"/>
<dbReference type="Proteomes" id="UP001138500">
    <property type="component" value="Unassembled WGS sequence"/>
</dbReference>
<sequence length="170" mass="18595">MSNGAARNALFARDDKKPKEKHCPFDQDNLGPNLLLAVVEAPDGRKEIGGWIYGLGWCSAYNKITKGTNICGAAPAEYVHIPLSDKFGNFNECYNNVKVEFENCEKNANGGIDYPEAKAHFKSTIDGDDSSVTYECKPTSEMRACVYNPGRPDSDVKYTAFLACGIVAEP</sequence>
<comment type="caution">
    <text evidence="1">The sequence shown here is derived from an EMBL/GenBank/DDBJ whole genome shotgun (WGS) entry which is preliminary data.</text>
</comment>
<name>A0A9W7STG3_9PEZI</name>